<dbReference type="GeneID" id="118500959"/>
<name>A0A7E6DXE8_9CHIR</name>
<gene>
    <name evidence="3" type="primary">LOC118500959</name>
</gene>
<feature type="region of interest" description="Disordered" evidence="1">
    <location>
        <begin position="1"/>
        <end position="20"/>
    </location>
</feature>
<dbReference type="Proteomes" id="UP000504628">
    <property type="component" value="Chromosome 5"/>
</dbReference>
<sequence>MQEEPAGISLPNAPVSPAPRRARPELFVNYISGAFIAPAPPTTEKPPPPPQTASCAPRAPFARRPRRNCSAGPEFSGSPIRDSTPEKGGERPVREVHGRQAVKTNQEVLERRDLNLGCPYTSDLRRPGLSPYHVLGAEAERKNRQKTEGDGQAGVRGSRHSLPPVAQGTMMRVQKWGPLSRQRRQTSRRPEVPARRKARTPPHFLPLPPEQQAARVAMKSLVLPALASGLQPAEGAGELAGWLFGATGVEELGQGCGF</sequence>
<dbReference type="OrthoDB" id="9809520at2759"/>
<evidence type="ECO:0000313" key="3">
    <source>
        <dbReference type="RefSeq" id="XP_035883415.1"/>
    </source>
</evidence>
<feature type="region of interest" description="Disordered" evidence="1">
    <location>
        <begin position="36"/>
        <end position="108"/>
    </location>
</feature>
<reference evidence="3" key="1">
    <citation type="submission" date="2025-08" db="UniProtKB">
        <authorList>
            <consortium name="RefSeq"/>
        </authorList>
    </citation>
    <scope>IDENTIFICATION</scope>
    <source>
        <tissue evidence="3">Muscle</tissue>
    </source>
</reference>
<dbReference type="KEGG" id="pdic:118500959"/>
<dbReference type="RefSeq" id="XP_035883415.1">
    <property type="nucleotide sequence ID" value="XM_036027522.1"/>
</dbReference>
<protein>
    <submittedName>
        <fullName evidence="3">AF4/FMR2 family member 1-like</fullName>
    </submittedName>
</protein>
<dbReference type="InParanoid" id="A0A7E6DXE8"/>
<feature type="compositionally biased region" description="Basic and acidic residues" evidence="1">
    <location>
        <begin position="83"/>
        <end position="98"/>
    </location>
</feature>
<proteinExistence type="predicted"/>
<feature type="compositionally biased region" description="Pro residues" evidence="1">
    <location>
        <begin position="38"/>
        <end position="51"/>
    </location>
</feature>
<evidence type="ECO:0000313" key="2">
    <source>
        <dbReference type="Proteomes" id="UP000504628"/>
    </source>
</evidence>
<dbReference type="AlphaFoldDB" id="A0A7E6DXE8"/>
<organism evidence="2 3">
    <name type="scientific">Phyllostomus discolor</name>
    <name type="common">pale spear-nosed bat</name>
    <dbReference type="NCBI Taxonomy" id="89673"/>
    <lineage>
        <taxon>Eukaryota</taxon>
        <taxon>Metazoa</taxon>
        <taxon>Chordata</taxon>
        <taxon>Craniata</taxon>
        <taxon>Vertebrata</taxon>
        <taxon>Euteleostomi</taxon>
        <taxon>Mammalia</taxon>
        <taxon>Eutheria</taxon>
        <taxon>Laurasiatheria</taxon>
        <taxon>Chiroptera</taxon>
        <taxon>Yangochiroptera</taxon>
        <taxon>Phyllostomidae</taxon>
        <taxon>Phyllostominae</taxon>
        <taxon>Phyllostomus</taxon>
    </lineage>
</organism>
<feature type="region of interest" description="Disordered" evidence="1">
    <location>
        <begin position="138"/>
        <end position="207"/>
    </location>
</feature>
<evidence type="ECO:0000256" key="1">
    <source>
        <dbReference type="SAM" id="MobiDB-lite"/>
    </source>
</evidence>
<accession>A0A7E6DXE8</accession>
<feature type="compositionally biased region" description="Basic and acidic residues" evidence="1">
    <location>
        <begin position="138"/>
        <end position="149"/>
    </location>
</feature>
<keyword evidence="2" id="KW-1185">Reference proteome</keyword>